<keyword evidence="2" id="KW-1185">Reference proteome</keyword>
<keyword evidence="1" id="KW-0378">Hydrolase</keyword>
<reference evidence="1 2" key="1">
    <citation type="submission" date="2014-06" db="EMBL/GenBank/DDBJ databases">
        <authorList>
            <person name="Urmite Genomes Urmite Genomes"/>
        </authorList>
    </citation>
    <scope>NUCLEOTIDE SEQUENCE [LARGE SCALE GENOMIC DNA]</scope>
</reference>
<dbReference type="AlphaFoldDB" id="A0A078L2I4"/>
<proteinExistence type="predicted"/>
<dbReference type="GO" id="GO:0016787">
    <property type="term" value="F:hydrolase activity"/>
    <property type="evidence" value="ECO:0007669"/>
    <property type="project" value="UniProtKB-KW"/>
</dbReference>
<gene>
    <name evidence="1" type="primary">lem3</name>
    <name evidence="1" type="ORF">BN59_02526</name>
</gene>
<dbReference type="Proteomes" id="UP000044071">
    <property type="component" value="Unassembled WGS sequence"/>
</dbReference>
<dbReference type="eggNOG" id="COG1391">
    <property type="taxonomic scope" value="Bacteria"/>
</dbReference>
<accession>A0A078L2I4</accession>
<organism evidence="1 2">
    <name type="scientific">Legionella massiliensis</name>
    <dbReference type="NCBI Taxonomy" id="1034943"/>
    <lineage>
        <taxon>Bacteria</taxon>
        <taxon>Pseudomonadati</taxon>
        <taxon>Pseudomonadota</taxon>
        <taxon>Gammaproteobacteria</taxon>
        <taxon>Legionellales</taxon>
        <taxon>Legionellaceae</taxon>
        <taxon>Legionella</taxon>
    </lineage>
</organism>
<dbReference type="STRING" id="1034943.BN59_02526"/>
<sequence>MDTEIIAAKIEVTSPSMQQSSEDTSDEFKARRFYALSTSHNSAVLIGSSLAHQQQSYASEHVLDAAATTYIKDANGVVIGVKQATADGLGGSPDDPNENASIAKIAEFACEKFVRSTKPAHDTYLEIAQESEAQALNFVATQKYESHCAMAAASFIYSGEGKYQGELANMGDTMVLVLDKDFNLKKALPARQVYRGFGQWAPPSVQMLTKPRYQSNFTSTQLDVDEGDYIISMTDGIWGELPLLPISKSGDEVKELSIDPDQLITNSKKGSATYFPVHQCTSEILTQALDNSLKKRKELLDLVNELRALGLGHDSKTVDQVLADLADTKKTALANNLYQLLFEGNGGDGTTYFKGVEIPFAFVMKDLQERTAGDCSTINMVRIPFHLDELLRAFINSPANRRNLLNEIALYLGSPAALRESISRLKQEEVLSEPKLLLEDFSTRPAFSAAMLDDLQSLVEQFNNLSVILRIAKYADKIVALTTYLQGVEQPIRDYLVNLIRPELSLQTNIFTYFFGEDRKLRNNFSHQFGLGQPFSAANYQQDVIELDESPSFG</sequence>
<dbReference type="EMBL" id="CCSB01000003">
    <property type="protein sequence ID" value="CDZ78218.1"/>
    <property type="molecule type" value="Genomic_DNA"/>
</dbReference>
<dbReference type="OrthoDB" id="5651943at2"/>
<protein>
    <submittedName>
        <fullName evidence="1">Phosphocholine hydrolase Lem3</fullName>
    </submittedName>
</protein>
<name>A0A078L2I4_9GAMM</name>
<evidence type="ECO:0000313" key="2">
    <source>
        <dbReference type="Proteomes" id="UP000044071"/>
    </source>
</evidence>
<evidence type="ECO:0000313" key="1">
    <source>
        <dbReference type="EMBL" id="CDZ78218.1"/>
    </source>
</evidence>
<dbReference type="RefSeq" id="WP_043874748.1">
    <property type="nucleotide sequence ID" value="NZ_CCVW01000003.1"/>
</dbReference>